<evidence type="ECO:0000256" key="3">
    <source>
        <dbReference type="ARBA" id="ARBA00022448"/>
    </source>
</evidence>
<keyword evidence="7 8" id="KW-0472">Membrane</keyword>
<comment type="subcellular location">
    <subcellularLocation>
        <location evidence="1">Membrane</location>
        <topology evidence="1">Multi-pass membrane protein</topology>
    </subcellularLocation>
</comment>
<dbReference type="AlphaFoldDB" id="A0AAE5P5K9"/>
<dbReference type="GO" id="GO:0016020">
    <property type="term" value="C:membrane"/>
    <property type="evidence" value="ECO:0007669"/>
    <property type="project" value="UniProtKB-SubCell"/>
</dbReference>
<keyword evidence="3" id="KW-0813">Transport</keyword>
<dbReference type="NCBIfam" id="TIGR00912">
    <property type="entry name" value="2A0309"/>
    <property type="match status" value="1"/>
</dbReference>
<proteinExistence type="inferred from homology"/>
<feature type="transmembrane region" description="Helical" evidence="8">
    <location>
        <begin position="12"/>
        <end position="32"/>
    </location>
</feature>
<feature type="transmembrane region" description="Helical" evidence="8">
    <location>
        <begin position="268"/>
        <end position="293"/>
    </location>
</feature>
<reference evidence="9 10" key="1">
    <citation type="submission" date="2017-09" db="EMBL/GenBank/DDBJ databases">
        <title>Large-scale bioinformatics analysis of Bacillus genomes uncovers conserved roles of natural products in bacterial physiology.</title>
        <authorList>
            <consortium name="Agbiome Team Llc"/>
            <person name="Bleich R.M."/>
            <person name="Kirk G.J."/>
            <person name="Santa Maria K.C."/>
            <person name="Allen S.E."/>
            <person name="Farag S."/>
            <person name="Shank E.A."/>
            <person name="Bowers A."/>
        </authorList>
    </citation>
    <scope>NUCLEOTIDE SEQUENCE [LARGE SCALE GENOMIC DNA]</scope>
    <source>
        <strain evidence="9 10">AFS003013</strain>
    </source>
</reference>
<gene>
    <name evidence="9" type="ORF">CN497_18195</name>
</gene>
<evidence type="ECO:0000256" key="1">
    <source>
        <dbReference type="ARBA" id="ARBA00004141"/>
    </source>
</evidence>
<comment type="caution">
    <text evidence="9">The sequence shown here is derived from an EMBL/GenBank/DDBJ whole genome shotgun (WGS) entry which is preliminary data.</text>
</comment>
<feature type="transmembrane region" description="Helical" evidence="8">
    <location>
        <begin position="219"/>
        <end position="239"/>
    </location>
</feature>
<protein>
    <submittedName>
        <fullName evidence="9">Spore gernimation protein</fullName>
    </submittedName>
</protein>
<dbReference type="GO" id="GO:0009847">
    <property type="term" value="P:spore germination"/>
    <property type="evidence" value="ECO:0007669"/>
    <property type="project" value="InterPro"/>
</dbReference>
<evidence type="ECO:0000313" key="10">
    <source>
        <dbReference type="Proteomes" id="UP000220341"/>
    </source>
</evidence>
<feature type="transmembrane region" description="Helical" evidence="8">
    <location>
        <begin position="305"/>
        <end position="325"/>
    </location>
</feature>
<dbReference type="EMBL" id="NTYW01000020">
    <property type="protein sequence ID" value="PES35725.1"/>
    <property type="molecule type" value="Genomic_DNA"/>
</dbReference>
<evidence type="ECO:0000256" key="6">
    <source>
        <dbReference type="ARBA" id="ARBA00022989"/>
    </source>
</evidence>
<keyword evidence="5 8" id="KW-0812">Transmembrane</keyword>
<evidence type="ECO:0000256" key="7">
    <source>
        <dbReference type="ARBA" id="ARBA00023136"/>
    </source>
</evidence>
<feature type="transmembrane region" description="Helical" evidence="8">
    <location>
        <begin position="44"/>
        <end position="65"/>
    </location>
</feature>
<dbReference type="InterPro" id="IPR004761">
    <property type="entry name" value="Spore_GerAB"/>
</dbReference>
<feature type="transmembrane region" description="Helical" evidence="8">
    <location>
        <begin position="184"/>
        <end position="207"/>
    </location>
</feature>
<evidence type="ECO:0000256" key="4">
    <source>
        <dbReference type="ARBA" id="ARBA00022544"/>
    </source>
</evidence>
<name>A0AAE5P5K9_PRIMG</name>
<dbReference type="PANTHER" id="PTHR34975:SF2">
    <property type="entry name" value="SPORE GERMINATION PROTEIN A2"/>
    <property type="match status" value="1"/>
</dbReference>
<evidence type="ECO:0000256" key="8">
    <source>
        <dbReference type="SAM" id="Phobius"/>
    </source>
</evidence>
<comment type="similarity">
    <text evidence="2">Belongs to the amino acid-polyamine-organocation (APC) superfamily. Spore germination protein (SGP) (TC 2.A.3.9) family.</text>
</comment>
<evidence type="ECO:0000256" key="2">
    <source>
        <dbReference type="ARBA" id="ARBA00007998"/>
    </source>
</evidence>
<keyword evidence="4" id="KW-0309">Germination</keyword>
<sequence length="359" mass="40854">MIEKGKISSFQMALMIVPTIVATAILTIPAITGKYAGRDMWISPILGSLNGFFTAFIVYQLHKLYPKESIIQYSRHIIGRIPGKVLGFVYLFFFLHICGTISRQYIDFIINAFLPKTPMIVVIGSMVLVCAFAVRGGVEVLGRSAQLFVPIFILLPLLLFILLIPQFKPENMFPIMEHGMMPSILGAAVPQSWFSEMFLISMLLPFLTDHKKGKKWSMISVVITMLVMVYTNIVNIFLFGESATSYIYPVFTAFRYISVATFFEHLEAFVITIWVMGIFIKLSVFYYALVLGTAQWLHLSDYRPLVFPLGFLVIIFGIWVTPSMYELTRFLGNIFPFYGTFIMTFIPVLLLLIATIRKK</sequence>
<evidence type="ECO:0000256" key="5">
    <source>
        <dbReference type="ARBA" id="ARBA00022692"/>
    </source>
</evidence>
<evidence type="ECO:0000313" key="9">
    <source>
        <dbReference type="EMBL" id="PES35725.1"/>
    </source>
</evidence>
<dbReference type="PANTHER" id="PTHR34975">
    <property type="entry name" value="SPORE GERMINATION PROTEIN A2"/>
    <property type="match status" value="1"/>
</dbReference>
<dbReference type="Gene3D" id="1.20.1740.10">
    <property type="entry name" value="Amino acid/polyamine transporter I"/>
    <property type="match status" value="1"/>
</dbReference>
<accession>A0AAE5P5K9</accession>
<dbReference type="RefSeq" id="WP_029711254.1">
    <property type="nucleotide sequence ID" value="NZ_CATKPS010000011.1"/>
</dbReference>
<feature type="transmembrane region" description="Helical" evidence="8">
    <location>
        <begin position="118"/>
        <end position="138"/>
    </location>
</feature>
<feature type="transmembrane region" description="Helical" evidence="8">
    <location>
        <begin position="337"/>
        <end position="356"/>
    </location>
</feature>
<keyword evidence="6 8" id="KW-1133">Transmembrane helix</keyword>
<organism evidence="9 10">
    <name type="scientific">Priestia megaterium</name>
    <name type="common">Bacillus megaterium</name>
    <dbReference type="NCBI Taxonomy" id="1404"/>
    <lineage>
        <taxon>Bacteria</taxon>
        <taxon>Bacillati</taxon>
        <taxon>Bacillota</taxon>
        <taxon>Bacilli</taxon>
        <taxon>Bacillales</taxon>
        <taxon>Bacillaceae</taxon>
        <taxon>Priestia</taxon>
    </lineage>
</organism>
<feature type="transmembrane region" description="Helical" evidence="8">
    <location>
        <begin position="85"/>
        <end position="106"/>
    </location>
</feature>
<dbReference type="Proteomes" id="UP000220341">
    <property type="component" value="Unassembled WGS sequence"/>
</dbReference>
<feature type="transmembrane region" description="Helical" evidence="8">
    <location>
        <begin position="145"/>
        <end position="164"/>
    </location>
</feature>
<dbReference type="Pfam" id="PF03845">
    <property type="entry name" value="Spore_permease"/>
    <property type="match status" value="1"/>
</dbReference>